<dbReference type="GO" id="GO:0015074">
    <property type="term" value="P:DNA integration"/>
    <property type="evidence" value="ECO:0007669"/>
    <property type="project" value="UniProtKB-KW"/>
</dbReference>
<reference evidence="16" key="1">
    <citation type="submission" date="2024-02" db="UniProtKB">
        <authorList>
            <consortium name="WormBaseParasite"/>
        </authorList>
    </citation>
    <scope>IDENTIFICATION</scope>
</reference>
<evidence type="ECO:0000256" key="3">
    <source>
        <dbReference type="ARBA" id="ARBA00022722"/>
    </source>
</evidence>
<keyword evidence="1" id="KW-0808">Transferase</keyword>
<evidence type="ECO:0000256" key="4">
    <source>
        <dbReference type="ARBA" id="ARBA00022759"/>
    </source>
</evidence>
<keyword evidence="10" id="KW-0863">Zinc-finger</keyword>
<dbReference type="PROSITE" id="PS00141">
    <property type="entry name" value="ASP_PROTEASE"/>
    <property type="match status" value="1"/>
</dbReference>
<dbReference type="InterPro" id="IPR041577">
    <property type="entry name" value="RT_RNaseH_2"/>
</dbReference>
<dbReference type="InterPro" id="IPR036397">
    <property type="entry name" value="RNaseH_sf"/>
</dbReference>
<dbReference type="SUPFAM" id="SSF53098">
    <property type="entry name" value="Ribonuclease H-like"/>
    <property type="match status" value="3"/>
</dbReference>
<dbReference type="GO" id="GO:0003676">
    <property type="term" value="F:nucleic acid binding"/>
    <property type="evidence" value="ECO:0007669"/>
    <property type="project" value="InterPro"/>
</dbReference>
<dbReference type="Gene3D" id="3.10.10.10">
    <property type="entry name" value="HIV Type 1 Reverse Transcriptase, subunit A, domain 1"/>
    <property type="match status" value="1"/>
</dbReference>
<feature type="domain" description="Reverse transcriptase" evidence="13">
    <location>
        <begin position="1771"/>
        <end position="1953"/>
    </location>
</feature>
<evidence type="ECO:0000256" key="8">
    <source>
        <dbReference type="ARBA" id="ARBA00022918"/>
    </source>
</evidence>
<dbReference type="InterPro" id="IPR000477">
    <property type="entry name" value="RT_dom"/>
</dbReference>
<dbReference type="PROSITE" id="PS50878">
    <property type="entry name" value="RT_POL"/>
    <property type="match status" value="1"/>
</dbReference>
<keyword evidence="2" id="KW-0548">Nucleotidyltransferase</keyword>
<dbReference type="InterPro" id="IPR002156">
    <property type="entry name" value="RNaseH_domain"/>
</dbReference>
<dbReference type="Pfam" id="PF00075">
    <property type="entry name" value="RNase_H"/>
    <property type="match status" value="1"/>
</dbReference>
<dbReference type="InterPro" id="IPR043128">
    <property type="entry name" value="Rev_trsase/Diguanyl_cyclase"/>
</dbReference>
<sequence length="2817" mass="327481">MADLLSRCDYFQKEVKEFEASSDKVNMISEFNIIEEQSKVISDLKIIPNIVKLHNVYGIYDTKPDGSKKFKVWLPDSLLIKVCKEAHTQGHFSPSKMEMLIKLVWVNDKIKKVCEQIYSECQECLFRNRVHNKITEPRIVAFSQPRVCYSLDICGPFPPNLSSSGYRYILLCVDSFSRFWMGCALKTTKTSEVSTQLLLNIIYKFGRPRYLKSDNASYLNNDMMNQICKASGIILYHGQPYVHTSQSLVERAFLSLENIISKIVQSTNQLTIKCWDKCLSMALHFYNCCPQMTLKLSPYELFFGTEPYLDFDTTIHKYEEKPLDRLNEYQELTWKRRVSYMFAYQTMLEARLKAATKMGKSIINFSIGAGEQILLKVNSPASKFDKLYEGPYTVMESDPYTVKFKKDKNNLIDHQLKTTAAAIKIDKIQHVGKNYYIIPVTQRILFPEQCVILTAWFCVINQLELTPTEKSASFVYPKFYKTVATDPNSIEVTRTGFNNHLSPVSYKETTGTYAWLTSTETLAGLDVKFNYENSVMIKIVTKHSTPRERPYGLVLNLFKNQTHFYVFKICIKMEQSNLINKRLEICLLRDKNGLEKFITDFALSGIGRGVLSIINEEKMDSSEFHRSKFSSIIYKELINLYLQLYFINKIKKIMHRKRKSKKCQKIIVNDNEFASMAKELASLDVGEEFFLKIYTNNEKREFVIKNLEKIFNSAEYEFDSYTIDSVLIKISNLNILNKFSSERNNLVLCHPFEVNFEEILKKEFFSKMEFFKDHEFNIRNGIVKRSLDENSSRNLYSLYFQTGYIGSNENLNELMRQFLILNIMFQNTFLSKNMKFLYQVMIHLCKNEKKIKENKQDKCLNKKIIKLCKGRGKELKEAIKLANKINSIALNCSRGHKISPRFTGHFFMTDNINSILKTLKFLKSINNSTLETDKLVKYFESINEWQFESTNELNLKIIEFTSYITNDLKMDEGNKHIVQKLFALFLFKKNNIQLPKSFNDITIENQNVKKEYTKELQKSLVNDIANIKINNDLIITSTPIKTLSPSSTINTASKGSLFNLSNNISSISSGQSFFKSIKIEDLDKFVFNTPLTIIILYTFETDPPIKGYKYCFVKSDSNINLPKKLRISSKLEKKNSILKTVISKSLDTIFGLFMEKKLNLIFKKEYIDQVKIVLMEKESYYYEACQQLFFIENYSKEEIRKSYCLTKITETDFSSNTSSLNTSILKLKRQCDKRSNDKDNACYFHSNVDLLNYHYFQLNFYNVFDFDQETCVELKHFIARSLIKSDSINFLISKFSVINYCHVINMFDPTNMGIIVWIFCFMLGTMMFDFQMARNMMKNLMTKSLTEYEDEMPYFEYIYEQFLCEGESADIPFSTYFFKHQDIQTRRLYKNQCVGSGRICDVEEDVIEQFCIEHQNLVEVREADRRIDFDRARKSPEESVKKYYQRISRMLSNMDDSKARILVEQKILLSLPERVARNLKEDEINVTTMIEKWERYMGDLSFDKRRSREFMQRDGRAYDGGAVVNVEGKRVTNRSDRLSKAEWLRNIICYTCNGKGHTSRACPRRFESNDRSKIGLGKIHYPPELDNIMVETAIRLEGKNVICLIDTGASKTTLPTSQVKYFKHVAKRFPYVAYDIAGKEVQITHKAVMNAMSILTQESEQLEVFFAEIEEPVISARDCMKLKLDITKLMKEKLEKSTKVIQKLEEAREFDERVYRKLYENPKLYNSSYLEPKVVVDIPMEGNLIPKHFQHYKMNGEEKMALSKEINKELVARRLQQTVTAKMTSPISMVRKNDEEYRPCIDARYVNRHMVSVECRLPSKYEIQCLWSVSEQGTVGKADLCQAFKSFQVVEDKQWISGINTHLGDYISPRLQFGYKASSAIYSNKLRQLLEEAGIEEAAIVNYVDDLAFVGKKEKQVDSWVRFINMCSRYNLPINLSKCEFQMEKMSFLGQTFSRYGMSIEHKKLMELQNMKVSRSVTEVQSAIGKLNYCRAYIKDIAVLLKKIVCKRNQLPDEEVLKETWQQIQNNLKNTRVLYIPEKGDTLYFEVSEFDLGPETIDVVVYVMKDDIKKIVQVVEKTLSNSEKNYNKCELELLAIGNAIKHYQGYGFDMVIMARAPAMEWILKDETLNRSDLSKRILKFSVPIILADIQVIVIKNDIEKIKLGRCKYLDSNKLPSLMSAYEREELMEDQQMNPMIKMIVEAVKDGKAEAKKKLPAMLKNDLELIEIQEGIVVYDNKPVISKEYLKRKAYEWHIKTHTCMAIMKEELNKQYLCIGATTVYAQIYAECRSCQVNGRNKPSKAKSYRWFVAEYPRHRAHVDIMVYDKERILVMVDAFSNYVWAWKLKDKSSKCIIRCFEEVFRQFPYQYIVMDNEPALNAGDISNWLNQKRIANFTTMKLNTPKYHSESNGLVERHIGILRKKMELFEGVSKSLQECITRSTAAINATKNRAQKFYALGFKKPQPHEEIRIAHIEGMDGKEHFISIDYVKENGMTKDTGIDSDLWNITHLFQEAPLVPIPIGLSLESDNKEDDETNKEVNVQESLDHPQSMDELLNISESKEDNETNKKVNVQEGLDHPLSVDELLNISDNKENEETDKEDSLLDSFNHSLVEGEFFDESISTMNLMEKRIENDGHVESLWENYKVIYAVDGSANNAKKESHHGVGIVKWVYKENTIQFFNASNLFEQATSDKMEVVAILIAHLLVEENNDGKTVILSDNLYAVEAINNVTKMKAYASNEKQPHQKLWEKMNFIRVGMRQAKPDVMHCSSKKLRLNKAADFLAKDYPISKVASVLEPLKIRNMTTAKLTKQLCLKVKDD</sequence>
<dbReference type="InterPro" id="IPR001878">
    <property type="entry name" value="Znf_CCHC"/>
</dbReference>
<feature type="domain" description="Integrase catalytic" evidence="14">
    <location>
        <begin position="2308"/>
        <end position="2471"/>
    </location>
</feature>
<dbReference type="Pfam" id="PF17919">
    <property type="entry name" value="RT_RNaseH_2"/>
    <property type="match status" value="1"/>
</dbReference>
<evidence type="ECO:0000256" key="7">
    <source>
        <dbReference type="ARBA" id="ARBA00022908"/>
    </source>
</evidence>
<feature type="domain" description="Integrase catalytic" evidence="14">
    <location>
        <begin position="141"/>
        <end position="306"/>
    </location>
</feature>
<organism evidence="15 16">
    <name type="scientific">Strongyloides stercoralis</name>
    <name type="common">Threadworm</name>
    <dbReference type="NCBI Taxonomy" id="6248"/>
    <lineage>
        <taxon>Eukaryota</taxon>
        <taxon>Metazoa</taxon>
        <taxon>Ecdysozoa</taxon>
        <taxon>Nematoda</taxon>
        <taxon>Chromadorea</taxon>
        <taxon>Rhabditida</taxon>
        <taxon>Tylenchina</taxon>
        <taxon>Panagrolaimomorpha</taxon>
        <taxon>Strongyloidoidea</taxon>
        <taxon>Strongyloididae</taxon>
        <taxon>Strongyloides</taxon>
    </lineage>
</organism>
<evidence type="ECO:0000256" key="10">
    <source>
        <dbReference type="PROSITE-ProRule" id="PRU00047"/>
    </source>
</evidence>
<dbReference type="Proteomes" id="UP000035681">
    <property type="component" value="Unplaced"/>
</dbReference>
<keyword evidence="11" id="KW-0175">Coiled coil</keyword>
<dbReference type="PANTHER" id="PTHR37984:SF5">
    <property type="entry name" value="PROTEIN NYNRIN-LIKE"/>
    <property type="match status" value="1"/>
</dbReference>
<keyword evidence="8" id="KW-0695">RNA-directed DNA polymerase</keyword>
<dbReference type="GO" id="GO:0006508">
    <property type="term" value="P:proteolysis"/>
    <property type="evidence" value="ECO:0007669"/>
    <property type="project" value="InterPro"/>
</dbReference>
<dbReference type="InterPro" id="IPR050951">
    <property type="entry name" value="Retrovirus_Pol_polyprotein"/>
</dbReference>
<dbReference type="PANTHER" id="PTHR37984">
    <property type="entry name" value="PROTEIN CBG26694"/>
    <property type="match status" value="1"/>
</dbReference>
<accession>A0AAF5DMN9</accession>
<dbReference type="PROSITE" id="PS50158">
    <property type="entry name" value="ZF_CCHC"/>
    <property type="match status" value="1"/>
</dbReference>
<evidence type="ECO:0000256" key="6">
    <source>
        <dbReference type="ARBA" id="ARBA00022842"/>
    </source>
</evidence>
<proteinExistence type="predicted"/>
<keyword evidence="6" id="KW-0460">Magnesium</keyword>
<keyword evidence="7" id="KW-0229">DNA integration</keyword>
<keyword evidence="10" id="KW-0479">Metal-binding</keyword>
<keyword evidence="9" id="KW-0511">Multifunctional enzyme</keyword>
<keyword evidence="5" id="KW-0378">Hydrolase</keyword>
<protein>
    <recommendedName>
        <fullName evidence="17">Reverse transcriptase</fullName>
    </recommendedName>
</protein>
<evidence type="ECO:0008006" key="17">
    <source>
        <dbReference type="Google" id="ProtNLM"/>
    </source>
</evidence>
<evidence type="ECO:0000313" key="16">
    <source>
        <dbReference type="WBParaSite" id="TCONS_00014036.p1"/>
    </source>
</evidence>
<dbReference type="GO" id="GO:0003964">
    <property type="term" value="F:RNA-directed DNA polymerase activity"/>
    <property type="evidence" value="ECO:0007669"/>
    <property type="project" value="UniProtKB-KW"/>
</dbReference>
<evidence type="ECO:0000256" key="11">
    <source>
        <dbReference type="SAM" id="Coils"/>
    </source>
</evidence>
<evidence type="ECO:0000313" key="15">
    <source>
        <dbReference type="Proteomes" id="UP000035681"/>
    </source>
</evidence>
<evidence type="ECO:0000259" key="14">
    <source>
        <dbReference type="PROSITE" id="PS50994"/>
    </source>
</evidence>
<dbReference type="GO" id="GO:0004190">
    <property type="term" value="F:aspartic-type endopeptidase activity"/>
    <property type="evidence" value="ECO:0007669"/>
    <property type="project" value="InterPro"/>
</dbReference>
<evidence type="ECO:0000259" key="13">
    <source>
        <dbReference type="PROSITE" id="PS50878"/>
    </source>
</evidence>
<evidence type="ECO:0000259" key="12">
    <source>
        <dbReference type="PROSITE" id="PS50158"/>
    </source>
</evidence>
<keyword evidence="3" id="KW-0540">Nuclease</keyword>
<dbReference type="InterPro" id="IPR001969">
    <property type="entry name" value="Aspartic_peptidase_AS"/>
</dbReference>
<dbReference type="Gene3D" id="3.30.70.270">
    <property type="match status" value="1"/>
</dbReference>
<dbReference type="GO" id="GO:0004523">
    <property type="term" value="F:RNA-DNA hybrid ribonuclease activity"/>
    <property type="evidence" value="ECO:0007669"/>
    <property type="project" value="InterPro"/>
</dbReference>
<evidence type="ECO:0000256" key="5">
    <source>
        <dbReference type="ARBA" id="ARBA00022801"/>
    </source>
</evidence>
<dbReference type="Pfam" id="PF00665">
    <property type="entry name" value="rve"/>
    <property type="match status" value="1"/>
</dbReference>
<evidence type="ECO:0000256" key="1">
    <source>
        <dbReference type="ARBA" id="ARBA00022679"/>
    </source>
</evidence>
<name>A0AAF5DMN9_STRER</name>
<dbReference type="GO" id="GO:0008270">
    <property type="term" value="F:zinc ion binding"/>
    <property type="evidence" value="ECO:0007669"/>
    <property type="project" value="UniProtKB-KW"/>
</dbReference>
<keyword evidence="4" id="KW-0255">Endonuclease</keyword>
<dbReference type="GO" id="GO:0042575">
    <property type="term" value="C:DNA polymerase complex"/>
    <property type="evidence" value="ECO:0007669"/>
    <property type="project" value="UniProtKB-ARBA"/>
</dbReference>
<evidence type="ECO:0000256" key="2">
    <source>
        <dbReference type="ARBA" id="ARBA00022695"/>
    </source>
</evidence>
<dbReference type="Gene3D" id="3.30.420.10">
    <property type="entry name" value="Ribonuclease H-like superfamily/Ribonuclease H"/>
    <property type="match status" value="3"/>
</dbReference>
<dbReference type="PROSITE" id="PS50994">
    <property type="entry name" value="INTEGRASE"/>
    <property type="match status" value="2"/>
</dbReference>
<keyword evidence="10" id="KW-0862">Zinc</keyword>
<dbReference type="SUPFAM" id="SSF56672">
    <property type="entry name" value="DNA/RNA polymerases"/>
    <property type="match status" value="1"/>
</dbReference>
<keyword evidence="15" id="KW-1185">Reference proteome</keyword>
<dbReference type="InterPro" id="IPR012337">
    <property type="entry name" value="RNaseH-like_sf"/>
</dbReference>
<feature type="coiled-coil region" evidence="11">
    <location>
        <begin position="1687"/>
        <end position="1721"/>
    </location>
</feature>
<dbReference type="InterPro" id="IPR001584">
    <property type="entry name" value="Integrase_cat-core"/>
</dbReference>
<evidence type="ECO:0000256" key="9">
    <source>
        <dbReference type="ARBA" id="ARBA00023268"/>
    </source>
</evidence>
<feature type="domain" description="CCHC-type" evidence="12">
    <location>
        <begin position="1549"/>
        <end position="1564"/>
    </location>
</feature>
<dbReference type="Gene3D" id="1.10.340.70">
    <property type="match status" value="1"/>
</dbReference>
<dbReference type="InterPro" id="IPR043502">
    <property type="entry name" value="DNA/RNA_pol_sf"/>
</dbReference>
<dbReference type="WBParaSite" id="TCONS_00014036.p1">
    <property type="protein sequence ID" value="TCONS_00014036.p1"/>
    <property type="gene ID" value="XLOC_009189"/>
</dbReference>